<sequence length="103" mass="10647">MNSFSLARSSSASSNVSATCFEPHRGFGVGLVLGAGDGLEVEFHGVLVRGVEVTDQTPFDYAVSRVDSATPTEAIARHAGRLLAAPGDGFDHPVRRGTGSCGQ</sequence>
<reference evidence="1 2" key="1">
    <citation type="submission" date="2015-10" db="EMBL/GenBank/DDBJ databases">
        <title>Draft genome sequence of Streptomyces caeruleatus NRRL B-24802, type strain for the species Streptomyces caeruleatus.</title>
        <authorList>
            <person name="Ruckert C."/>
            <person name="Winkler A."/>
            <person name="Kalinowski J."/>
            <person name="Kampfer P."/>
            <person name="Glaeser S."/>
        </authorList>
    </citation>
    <scope>NUCLEOTIDE SEQUENCE [LARGE SCALE GENOMIC DNA]</scope>
    <source>
        <strain evidence="1 2">NRRL B-24802</strain>
    </source>
</reference>
<gene>
    <name evidence="1" type="ORF">AQJ67_34485</name>
</gene>
<protein>
    <submittedName>
        <fullName evidence="1">Uncharacterized protein</fullName>
    </submittedName>
</protein>
<keyword evidence="2" id="KW-1185">Reference proteome</keyword>
<evidence type="ECO:0000313" key="2">
    <source>
        <dbReference type="Proteomes" id="UP000053429"/>
    </source>
</evidence>
<evidence type="ECO:0000313" key="1">
    <source>
        <dbReference type="EMBL" id="KUN95671.1"/>
    </source>
</evidence>
<dbReference type="Proteomes" id="UP000053429">
    <property type="component" value="Unassembled WGS sequence"/>
</dbReference>
<dbReference type="EMBL" id="LMWY01000046">
    <property type="protein sequence ID" value="KUN95671.1"/>
    <property type="molecule type" value="Genomic_DNA"/>
</dbReference>
<comment type="caution">
    <text evidence="1">The sequence shown here is derived from an EMBL/GenBank/DDBJ whole genome shotgun (WGS) entry which is preliminary data.</text>
</comment>
<accession>A0A124I7B0</accession>
<organism evidence="1 2">
    <name type="scientific">Streptomyces caeruleatus</name>
    <dbReference type="NCBI Taxonomy" id="661399"/>
    <lineage>
        <taxon>Bacteria</taxon>
        <taxon>Bacillati</taxon>
        <taxon>Actinomycetota</taxon>
        <taxon>Actinomycetes</taxon>
        <taxon>Kitasatosporales</taxon>
        <taxon>Streptomycetaceae</taxon>
        <taxon>Streptomyces</taxon>
    </lineage>
</organism>
<proteinExistence type="predicted"/>
<dbReference type="AlphaFoldDB" id="A0A124I7B0"/>
<name>A0A124I7B0_9ACTN</name>